<dbReference type="AlphaFoldDB" id="A0A0F8X692"/>
<sequence length="133" mass="14847">MTEKGTAFGSQHLRPEVEDRWMDIGTGRRVRVRPLGMTEAVIVMHGLPDLAALNTKKKLTRVPENIGDHIDDIIERCTVEPKFFRDAKDGAEVTVNGALPLSRVPPIDKIRIYQVILEISGFSDKEASDIDPL</sequence>
<reference evidence="1" key="1">
    <citation type="journal article" date="2015" name="Nature">
        <title>Complex archaea that bridge the gap between prokaryotes and eukaryotes.</title>
        <authorList>
            <person name="Spang A."/>
            <person name="Saw J.H."/>
            <person name="Jorgensen S.L."/>
            <person name="Zaremba-Niedzwiedzka K."/>
            <person name="Martijn J."/>
            <person name="Lind A.E."/>
            <person name="van Eijk R."/>
            <person name="Schleper C."/>
            <person name="Guy L."/>
            <person name="Ettema T.J."/>
        </authorList>
    </citation>
    <scope>NUCLEOTIDE SEQUENCE</scope>
</reference>
<accession>A0A0F8X692</accession>
<protein>
    <submittedName>
        <fullName evidence="1">Uncharacterized protein</fullName>
    </submittedName>
</protein>
<name>A0A0F8X692_9ZZZZ</name>
<proteinExistence type="predicted"/>
<evidence type="ECO:0000313" key="1">
    <source>
        <dbReference type="EMBL" id="KKK56450.1"/>
    </source>
</evidence>
<gene>
    <name evidence="1" type="ORF">LCGC14_3064400</name>
</gene>
<organism evidence="1">
    <name type="scientific">marine sediment metagenome</name>
    <dbReference type="NCBI Taxonomy" id="412755"/>
    <lineage>
        <taxon>unclassified sequences</taxon>
        <taxon>metagenomes</taxon>
        <taxon>ecological metagenomes</taxon>
    </lineage>
</organism>
<dbReference type="EMBL" id="LAZR01064991">
    <property type="protein sequence ID" value="KKK56450.1"/>
    <property type="molecule type" value="Genomic_DNA"/>
</dbReference>
<comment type="caution">
    <text evidence="1">The sequence shown here is derived from an EMBL/GenBank/DDBJ whole genome shotgun (WGS) entry which is preliminary data.</text>
</comment>